<evidence type="ECO:0000256" key="2">
    <source>
        <dbReference type="RuleBase" id="RU102079"/>
    </source>
</evidence>
<organism evidence="4 5">
    <name type="scientific">Dreissena polymorpha</name>
    <name type="common">Zebra mussel</name>
    <name type="synonym">Mytilus polymorpha</name>
    <dbReference type="NCBI Taxonomy" id="45954"/>
    <lineage>
        <taxon>Eukaryota</taxon>
        <taxon>Metazoa</taxon>
        <taxon>Spiralia</taxon>
        <taxon>Lophotrochozoa</taxon>
        <taxon>Mollusca</taxon>
        <taxon>Bivalvia</taxon>
        <taxon>Autobranchia</taxon>
        <taxon>Heteroconchia</taxon>
        <taxon>Euheterodonta</taxon>
        <taxon>Imparidentia</taxon>
        <taxon>Neoheterodontei</taxon>
        <taxon>Myida</taxon>
        <taxon>Dreissenoidea</taxon>
        <taxon>Dreissenidae</taxon>
        <taxon>Dreissena</taxon>
    </lineage>
</organism>
<evidence type="ECO:0000259" key="3">
    <source>
        <dbReference type="PROSITE" id="PS51304"/>
    </source>
</evidence>
<dbReference type="PANTHER" id="PTHR11346">
    <property type="entry name" value="GALECTIN"/>
    <property type="match status" value="1"/>
</dbReference>
<dbReference type="EMBL" id="JAIWYP010000003">
    <property type="protein sequence ID" value="KAH3844541.1"/>
    <property type="molecule type" value="Genomic_DNA"/>
</dbReference>
<dbReference type="Proteomes" id="UP000828390">
    <property type="component" value="Unassembled WGS sequence"/>
</dbReference>
<dbReference type="GO" id="GO:0030246">
    <property type="term" value="F:carbohydrate binding"/>
    <property type="evidence" value="ECO:0007669"/>
    <property type="project" value="UniProtKB-UniRule"/>
</dbReference>
<comment type="caution">
    <text evidence="4">The sequence shown here is derived from an EMBL/GenBank/DDBJ whole genome shotgun (WGS) entry which is preliminary data.</text>
</comment>
<proteinExistence type="predicted"/>
<accession>A0A9D4KT01</accession>
<keyword evidence="1 2" id="KW-0430">Lectin</keyword>
<sequence>MVRTIESPAVPFVSFMDTEWIQEITIKGRAPEGASRFTVYLQHGPEDEPHEVAFVFDARFHYGASHNKIVTNCKKEGTWGTEEDGDCPFPFHHGQDFKIKITVDDDSFKVKVNGEKFLEYEQKLSMKSINCIRIQNDVHLHQVKLA</sequence>
<dbReference type="Gene3D" id="2.60.120.200">
    <property type="match status" value="1"/>
</dbReference>
<reference evidence="4" key="2">
    <citation type="submission" date="2020-11" db="EMBL/GenBank/DDBJ databases">
        <authorList>
            <person name="McCartney M.A."/>
            <person name="Auch B."/>
            <person name="Kono T."/>
            <person name="Mallez S."/>
            <person name="Becker A."/>
            <person name="Gohl D.M."/>
            <person name="Silverstein K.A.T."/>
            <person name="Koren S."/>
            <person name="Bechman K.B."/>
            <person name="Herman A."/>
            <person name="Abrahante J.E."/>
            <person name="Garbe J."/>
        </authorList>
    </citation>
    <scope>NUCLEOTIDE SEQUENCE</scope>
    <source>
        <strain evidence="4">Duluth1</strain>
        <tissue evidence="4">Whole animal</tissue>
    </source>
</reference>
<dbReference type="PROSITE" id="PS51304">
    <property type="entry name" value="GALECTIN"/>
    <property type="match status" value="1"/>
</dbReference>
<dbReference type="SUPFAM" id="SSF49899">
    <property type="entry name" value="Concanavalin A-like lectins/glucanases"/>
    <property type="match status" value="1"/>
</dbReference>
<evidence type="ECO:0000313" key="5">
    <source>
        <dbReference type="Proteomes" id="UP000828390"/>
    </source>
</evidence>
<gene>
    <name evidence="4" type="ORF">DPMN_086800</name>
</gene>
<dbReference type="InterPro" id="IPR013320">
    <property type="entry name" value="ConA-like_dom_sf"/>
</dbReference>
<dbReference type="SMART" id="SM00908">
    <property type="entry name" value="Gal-bind_lectin"/>
    <property type="match status" value="1"/>
</dbReference>
<protein>
    <recommendedName>
        <fullName evidence="2">Galectin</fullName>
    </recommendedName>
</protein>
<feature type="domain" description="Galectin" evidence="3">
    <location>
        <begin position="10"/>
        <end position="146"/>
    </location>
</feature>
<reference evidence="4" key="1">
    <citation type="journal article" date="2019" name="bioRxiv">
        <title>The Genome of the Zebra Mussel, Dreissena polymorpha: A Resource for Invasive Species Research.</title>
        <authorList>
            <person name="McCartney M.A."/>
            <person name="Auch B."/>
            <person name="Kono T."/>
            <person name="Mallez S."/>
            <person name="Zhang Y."/>
            <person name="Obille A."/>
            <person name="Becker A."/>
            <person name="Abrahante J.E."/>
            <person name="Garbe J."/>
            <person name="Badalamenti J.P."/>
            <person name="Herman A."/>
            <person name="Mangelson H."/>
            <person name="Liachko I."/>
            <person name="Sullivan S."/>
            <person name="Sone E.D."/>
            <person name="Koren S."/>
            <person name="Silverstein K.A.T."/>
            <person name="Beckman K.B."/>
            <person name="Gohl D.M."/>
        </authorList>
    </citation>
    <scope>NUCLEOTIDE SEQUENCE</scope>
    <source>
        <strain evidence="4">Duluth1</strain>
        <tissue evidence="4">Whole animal</tissue>
    </source>
</reference>
<evidence type="ECO:0000256" key="1">
    <source>
        <dbReference type="ARBA" id="ARBA00022734"/>
    </source>
</evidence>
<dbReference type="InterPro" id="IPR044156">
    <property type="entry name" value="Galectin-like"/>
</dbReference>
<dbReference type="Pfam" id="PF00337">
    <property type="entry name" value="Gal-bind_lectin"/>
    <property type="match status" value="1"/>
</dbReference>
<dbReference type="AlphaFoldDB" id="A0A9D4KT01"/>
<dbReference type="SMART" id="SM00276">
    <property type="entry name" value="GLECT"/>
    <property type="match status" value="1"/>
</dbReference>
<dbReference type="InterPro" id="IPR001079">
    <property type="entry name" value="Galectin_CRD"/>
</dbReference>
<name>A0A9D4KT01_DREPO</name>
<keyword evidence="5" id="KW-1185">Reference proteome</keyword>
<dbReference type="CDD" id="cd00070">
    <property type="entry name" value="GLECT"/>
    <property type="match status" value="1"/>
</dbReference>
<evidence type="ECO:0000313" key="4">
    <source>
        <dbReference type="EMBL" id="KAH3844541.1"/>
    </source>
</evidence>
<dbReference type="PANTHER" id="PTHR11346:SF147">
    <property type="entry name" value="GALECTIN"/>
    <property type="match status" value="1"/>
</dbReference>